<gene>
    <name evidence="9" type="ORF">MicloDRAFT_00058930</name>
</gene>
<feature type="domain" description="Thioredoxin" evidence="7">
    <location>
        <begin position="17"/>
        <end position="168"/>
    </location>
</feature>
<comment type="cofactor">
    <cofactor evidence="1">
        <name>L-ascorbate</name>
        <dbReference type="ChEBI" id="CHEBI:38290"/>
    </cofactor>
</comment>
<dbReference type="InterPro" id="IPR013766">
    <property type="entry name" value="Thioredoxin_domain"/>
</dbReference>
<keyword evidence="2" id="KW-0479">Metal-binding</keyword>
<accession>I4YMI0</accession>
<reference evidence="9 10" key="1">
    <citation type="submission" date="2012-02" db="EMBL/GenBank/DDBJ databases">
        <title>Improved High-Quality Draft sequence of Microvirga sp. WSM3557.</title>
        <authorList>
            <consortium name="US DOE Joint Genome Institute"/>
            <person name="Lucas S."/>
            <person name="Han J."/>
            <person name="Lapidus A."/>
            <person name="Cheng J.-F."/>
            <person name="Goodwin L."/>
            <person name="Pitluck S."/>
            <person name="Peters L."/>
            <person name="Zhang X."/>
            <person name="Detter J.C."/>
            <person name="Han C."/>
            <person name="Tapia R."/>
            <person name="Land M."/>
            <person name="Hauser L."/>
            <person name="Kyrpides N."/>
            <person name="Ivanova N."/>
            <person name="Pagani I."/>
            <person name="Brau L."/>
            <person name="Yates R."/>
            <person name="O'Hara G."/>
            <person name="Rui T."/>
            <person name="Howieson J."/>
            <person name="Reeve W."/>
            <person name="Woyke T."/>
        </authorList>
    </citation>
    <scope>NUCLEOTIDE SEQUENCE [LARGE SCALE GENOMIC DNA]</scope>
    <source>
        <strain evidence="9 10">WSM3557</strain>
    </source>
</reference>
<dbReference type="HOGENOM" id="CLU_062430_0_0_5"/>
<dbReference type="PATRIC" id="fig|864069.3.peg.6322"/>
<evidence type="ECO:0000313" key="9">
    <source>
        <dbReference type="EMBL" id="EIM25172.1"/>
    </source>
</evidence>
<dbReference type="SMART" id="SM00702">
    <property type="entry name" value="P4Hc"/>
    <property type="match status" value="1"/>
</dbReference>
<evidence type="ECO:0000259" key="8">
    <source>
        <dbReference type="PROSITE" id="PS51471"/>
    </source>
</evidence>
<feature type="domain" description="Fe2OG dioxygenase" evidence="8">
    <location>
        <begin position="265"/>
        <end position="362"/>
    </location>
</feature>
<keyword evidence="6" id="KW-0408">Iron</keyword>
<dbReference type="AlphaFoldDB" id="I4YMI0"/>
<dbReference type="Gene3D" id="3.40.30.10">
    <property type="entry name" value="Glutaredoxin"/>
    <property type="match status" value="1"/>
</dbReference>
<dbReference type="InterPro" id="IPR005123">
    <property type="entry name" value="Oxoglu/Fe-dep_dioxygenase_dom"/>
</dbReference>
<dbReference type="OrthoDB" id="255432at2"/>
<evidence type="ECO:0000259" key="7">
    <source>
        <dbReference type="PROSITE" id="PS51352"/>
    </source>
</evidence>
<proteinExistence type="predicted"/>
<keyword evidence="3" id="KW-0847">Vitamin C</keyword>
<keyword evidence="4" id="KW-0223">Dioxygenase</keyword>
<dbReference type="SUPFAM" id="SSF51197">
    <property type="entry name" value="Clavaminate synthase-like"/>
    <property type="match status" value="1"/>
</dbReference>
<dbReference type="PROSITE" id="PS51471">
    <property type="entry name" value="FE2OG_OXY"/>
    <property type="match status" value="1"/>
</dbReference>
<dbReference type="GO" id="GO:0016705">
    <property type="term" value="F:oxidoreductase activity, acting on paired donors, with incorporation or reduction of molecular oxygen"/>
    <property type="evidence" value="ECO:0007669"/>
    <property type="project" value="InterPro"/>
</dbReference>
<evidence type="ECO:0000256" key="4">
    <source>
        <dbReference type="ARBA" id="ARBA00022964"/>
    </source>
</evidence>
<evidence type="ECO:0000256" key="2">
    <source>
        <dbReference type="ARBA" id="ARBA00022723"/>
    </source>
</evidence>
<dbReference type="InterPro" id="IPR036249">
    <property type="entry name" value="Thioredoxin-like_sf"/>
</dbReference>
<evidence type="ECO:0000256" key="5">
    <source>
        <dbReference type="ARBA" id="ARBA00023002"/>
    </source>
</evidence>
<protein>
    <submittedName>
        <fullName evidence="9">Peroxiredoxin</fullName>
    </submittedName>
</protein>
<dbReference type="GO" id="GO:0051213">
    <property type="term" value="F:dioxygenase activity"/>
    <property type="evidence" value="ECO:0007669"/>
    <property type="project" value="UniProtKB-KW"/>
</dbReference>
<dbReference type="eggNOG" id="COG3128">
    <property type="taxonomic scope" value="Bacteria"/>
</dbReference>
<sequence length="384" mass="43456">MIDSAASETVQPAYRILQAGDPVPWFKQNSTSNPRFSFDTVAGRYIVLCFYGTGSDEIGSATLASFQETHRDLFDDDRIAIFGVSVDPSDEAEARAKQVIPGIRHFWDFDGAIGRLYGALPRNISPEQSQVPIRRFWMVLNPTLRVRAMFPFEPDGSDREKVMAYLRDLPPVDRFAGFEIPAPVLVIPDVFEPEFCRHLIGLYEQHGGQESGFMREVDGKTVAAHDPNHKRRKDYTIEDPNLIRQVQHRIIRRINPEIERVHFFKPTRMERYIVSCYAAEDGGHFRAHRDNTTSGTAHRHFAVSINLNDDFDGGEVSFPEYGSRSYKASPGGAVVFSCPLLHAVSRVTEGRRFAFLPFLYDEEAARIREANNAHLSEDVGAYKA</sequence>
<evidence type="ECO:0000256" key="1">
    <source>
        <dbReference type="ARBA" id="ARBA00001961"/>
    </source>
</evidence>
<evidence type="ECO:0000313" key="10">
    <source>
        <dbReference type="Proteomes" id="UP000003947"/>
    </source>
</evidence>
<dbReference type="InterPro" id="IPR006620">
    <property type="entry name" value="Pro_4_hyd_alph"/>
</dbReference>
<dbReference type="Gene3D" id="2.60.120.620">
    <property type="entry name" value="q2cbj1_9rhob like domain"/>
    <property type="match status" value="1"/>
</dbReference>
<dbReference type="PROSITE" id="PS51352">
    <property type="entry name" value="THIOREDOXIN_2"/>
    <property type="match status" value="1"/>
</dbReference>
<keyword evidence="5" id="KW-0560">Oxidoreductase</keyword>
<dbReference type="RefSeq" id="WP_009493425.1">
    <property type="nucleotide sequence ID" value="NZ_CP141048.1"/>
</dbReference>
<dbReference type="STRING" id="864069.MicloDRAFT_00058930"/>
<dbReference type="SUPFAM" id="SSF52833">
    <property type="entry name" value="Thioredoxin-like"/>
    <property type="match status" value="1"/>
</dbReference>
<dbReference type="GO" id="GO:0031418">
    <property type="term" value="F:L-ascorbic acid binding"/>
    <property type="evidence" value="ECO:0007669"/>
    <property type="project" value="UniProtKB-KW"/>
</dbReference>
<evidence type="ECO:0000256" key="6">
    <source>
        <dbReference type="ARBA" id="ARBA00023004"/>
    </source>
</evidence>
<keyword evidence="10" id="KW-1185">Reference proteome</keyword>
<dbReference type="Pfam" id="PF13640">
    <property type="entry name" value="2OG-FeII_Oxy_3"/>
    <property type="match status" value="1"/>
</dbReference>
<dbReference type="EMBL" id="JH660647">
    <property type="protein sequence ID" value="EIM25172.1"/>
    <property type="molecule type" value="Genomic_DNA"/>
</dbReference>
<organism evidence="9 10">
    <name type="scientific">Microvirga lotononidis</name>
    <dbReference type="NCBI Taxonomy" id="864069"/>
    <lineage>
        <taxon>Bacteria</taxon>
        <taxon>Pseudomonadati</taxon>
        <taxon>Pseudomonadota</taxon>
        <taxon>Alphaproteobacteria</taxon>
        <taxon>Hyphomicrobiales</taxon>
        <taxon>Methylobacteriaceae</taxon>
        <taxon>Microvirga</taxon>
    </lineage>
</organism>
<dbReference type="GO" id="GO:0005506">
    <property type="term" value="F:iron ion binding"/>
    <property type="evidence" value="ECO:0007669"/>
    <property type="project" value="InterPro"/>
</dbReference>
<name>I4YMI0_9HYPH</name>
<dbReference type="InterPro" id="IPR044862">
    <property type="entry name" value="Pro_4_hyd_alph_FE2OG_OXY"/>
</dbReference>
<dbReference type="Pfam" id="PF00578">
    <property type="entry name" value="AhpC-TSA"/>
    <property type="match status" value="1"/>
</dbReference>
<evidence type="ECO:0000256" key="3">
    <source>
        <dbReference type="ARBA" id="ARBA00022896"/>
    </source>
</evidence>
<dbReference type="InterPro" id="IPR000866">
    <property type="entry name" value="AhpC/TSA"/>
</dbReference>
<dbReference type="Proteomes" id="UP000003947">
    <property type="component" value="Unassembled WGS sequence"/>
</dbReference>
<dbReference type="GO" id="GO:0016209">
    <property type="term" value="F:antioxidant activity"/>
    <property type="evidence" value="ECO:0007669"/>
    <property type="project" value="InterPro"/>
</dbReference>